<sequence length="970" mass="108987">MAELLGIVAGGAGLASLALQLVDGGQRLRQRYKNVKGLGGNISWLSEDIELIGKQLIQLETSADDIMQEQLGPIMMGRCRDRSARVADRLANLAGDIPVNSSRRQIIRTTFRSGQWKGELDELQALVTGLKQDISQYATPLSAVRSKTHHQTYRLYIIQQHLYMRNSRSSLVTADATSSMTPISGLSTEITPHDNTLGTTATYQNDIIQYLSCNCDCSCHKKRTISGTFWRLQYSPLAEIFQGCDNPDCSVRRYRFDLRLTLYHYGIPLKVALGLDLISEPGRYSLQPCLQIETVVDFDAPGFVILERLALEEIDWVTAETELKGLYKSCPGFVNQVATHNVEAYTGRNGEDSKTITNLIRLFVSSFRTKETSHSVGLVPLPSHCYAGSRPLTCSSLLRQLLYLMELGYVGSVDSLVALGCDFKTVVPTLSSWPTPFIYEDDPFHFQRMKAFIRMYTNFGDSPPLHSSTLFDSDESFTLCLKRNTQPFDTIVNFLGQSALHMAVQQPSRVAQLLAAGHPVDQSDEYGRSPLLYAAAMNIPDTAMMLVENGASLFSTLGACYPIICTVAARQNWTLVWWIIDFAAASHPDLTSRLIRDLLEWNFEENYRVAHGQHDLVDFWSRVISKLGSPNFSFQDGRTLMHMTHGVRSARALIKLGFKKFKQTEGDLLEHIASLHDLPLFRFALTNGGDAHLHNRWGWRILHMLLRDLTLSSSVSFSKILELLQALLDSGVEVSSHDERVCNCLVGGCVPGSKWLLIRPNLHLFAWLEVLERQRGIQEATKVSLVLLRQMAFDQAGLHHICAECHSGFSSDVDNDRFWDIAEQISIDELKKEMEDLATKAYPELKIEVMARLRGMWRKACAEKGPPKLSRSLIQSISRLRANDLKELLQLIRSSSYPSIPEPFSSSWDHILRKKVESNQWIVGHDLEVAVIELGVGLYRCGGDQFESWIPLLTQLTDILLAEEPEVLET</sequence>
<evidence type="ECO:0000313" key="2">
    <source>
        <dbReference type="Proteomes" id="UP000184255"/>
    </source>
</evidence>
<dbReference type="Pfam" id="PF12796">
    <property type="entry name" value="Ank_2"/>
    <property type="match status" value="1"/>
</dbReference>
<evidence type="ECO:0000313" key="1">
    <source>
        <dbReference type="EMBL" id="CVL01982.1"/>
    </source>
</evidence>
<dbReference type="InterPro" id="IPR036770">
    <property type="entry name" value="Ankyrin_rpt-contain_sf"/>
</dbReference>
<dbReference type="RefSeq" id="XP_041687309.1">
    <property type="nucleotide sequence ID" value="XM_041821539.1"/>
</dbReference>
<dbReference type="InterPro" id="IPR002110">
    <property type="entry name" value="Ankyrin_rpt"/>
</dbReference>
<gene>
    <name evidence="1" type="ORF">FMAN_08105</name>
</gene>
<keyword evidence="2" id="KW-1185">Reference proteome</keyword>
<dbReference type="GeneID" id="65087365"/>
<comment type="caution">
    <text evidence="1">The sequence shown here is derived from an EMBL/GenBank/DDBJ whole genome shotgun (WGS) entry which is preliminary data.</text>
</comment>
<dbReference type="EMBL" id="FCQH01000012">
    <property type="protein sequence ID" value="CVL01982.1"/>
    <property type="molecule type" value="Genomic_DNA"/>
</dbReference>
<dbReference type="VEuPathDB" id="FungiDB:FMAN_08105"/>
<organism evidence="1 2">
    <name type="scientific">Fusarium mangiferae</name>
    <name type="common">Mango malformation disease fungus</name>
    <dbReference type="NCBI Taxonomy" id="192010"/>
    <lineage>
        <taxon>Eukaryota</taxon>
        <taxon>Fungi</taxon>
        <taxon>Dikarya</taxon>
        <taxon>Ascomycota</taxon>
        <taxon>Pezizomycotina</taxon>
        <taxon>Sordariomycetes</taxon>
        <taxon>Hypocreomycetidae</taxon>
        <taxon>Hypocreales</taxon>
        <taxon>Nectriaceae</taxon>
        <taxon>Fusarium</taxon>
        <taxon>Fusarium fujikuroi species complex</taxon>
    </lineage>
</organism>
<dbReference type="AlphaFoldDB" id="A0A1L7TYL9"/>
<dbReference type="Gene3D" id="1.25.40.20">
    <property type="entry name" value="Ankyrin repeat-containing domain"/>
    <property type="match status" value="1"/>
</dbReference>
<reference evidence="2" key="1">
    <citation type="journal article" date="2016" name="Genome Biol. Evol.">
        <title>Comparative 'omics' of the Fusarium fujikuroi species complex highlights differences in genetic potential and metabolite synthesis.</title>
        <authorList>
            <person name="Niehaus E.-M."/>
            <person name="Muensterkoetter M."/>
            <person name="Proctor R.H."/>
            <person name="Brown D.W."/>
            <person name="Sharon A."/>
            <person name="Idan Y."/>
            <person name="Oren-Young L."/>
            <person name="Sieber C.M."/>
            <person name="Novak O."/>
            <person name="Pencik A."/>
            <person name="Tarkowska D."/>
            <person name="Hromadova K."/>
            <person name="Freeman S."/>
            <person name="Maymon M."/>
            <person name="Elazar M."/>
            <person name="Youssef S.A."/>
            <person name="El-Shabrawy E.S.M."/>
            <person name="Shalaby A.B.A."/>
            <person name="Houterman P."/>
            <person name="Brock N.L."/>
            <person name="Burkhardt I."/>
            <person name="Tsavkelova E.A."/>
            <person name="Dickschat J.S."/>
            <person name="Galuszka P."/>
            <person name="Gueldener U."/>
            <person name="Tudzynski B."/>
        </authorList>
    </citation>
    <scope>NUCLEOTIDE SEQUENCE [LARGE SCALE GENOMIC DNA]</scope>
    <source>
        <strain evidence="2">MRC7560</strain>
    </source>
</reference>
<name>A0A1L7TYL9_FUSMA</name>
<proteinExistence type="predicted"/>
<dbReference type="SUPFAM" id="SSF48403">
    <property type="entry name" value="Ankyrin repeat"/>
    <property type="match status" value="1"/>
</dbReference>
<accession>A0A1L7TYL9</accession>
<protein>
    <submittedName>
        <fullName evidence="1">Uncharacterized protein</fullName>
    </submittedName>
</protein>
<dbReference type="Proteomes" id="UP000184255">
    <property type="component" value="Unassembled WGS sequence"/>
</dbReference>